<dbReference type="RefSeq" id="WP_157695605.1">
    <property type="nucleotide sequence ID" value="NZ_LT629710.1"/>
</dbReference>
<dbReference type="EMBL" id="LT629710">
    <property type="protein sequence ID" value="SDP46534.1"/>
    <property type="molecule type" value="Genomic_DNA"/>
</dbReference>
<evidence type="ECO:0000313" key="3">
    <source>
        <dbReference type="Proteomes" id="UP000198741"/>
    </source>
</evidence>
<dbReference type="Proteomes" id="UP000198741">
    <property type="component" value="Chromosome I"/>
</dbReference>
<gene>
    <name evidence="2" type="ORF">SAMN04515671_4350</name>
</gene>
<accession>A0A1H0SXY3</accession>
<keyword evidence="1" id="KW-1133">Transmembrane helix</keyword>
<protein>
    <submittedName>
        <fullName evidence="2">Uncharacterized protein</fullName>
    </submittedName>
</protein>
<reference evidence="2 3" key="1">
    <citation type="submission" date="2016-10" db="EMBL/GenBank/DDBJ databases">
        <authorList>
            <person name="de Groot N.N."/>
        </authorList>
    </citation>
    <scope>NUCLEOTIDE SEQUENCE [LARGE SCALE GENOMIC DNA]</scope>
    <source>
        <strain evidence="3">P4-7,KCTC 19426,CECT 7604</strain>
    </source>
</reference>
<keyword evidence="1" id="KW-0472">Membrane</keyword>
<feature type="transmembrane region" description="Helical" evidence="1">
    <location>
        <begin position="86"/>
        <end position="109"/>
    </location>
</feature>
<evidence type="ECO:0000313" key="2">
    <source>
        <dbReference type="EMBL" id="SDP46534.1"/>
    </source>
</evidence>
<keyword evidence="3" id="KW-1185">Reference proteome</keyword>
<proteinExistence type="predicted"/>
<organism evidence="2 3">
    <name type="scientific">Nakamurella panacisegetis</name>
    <dbReference type="NCBI Taxonomy" id="1090615"/>
    <lineage>
        <taxon>Bacteria</taxon>
        <taxon>Bacillati</taxon>
        <taxon>Actinomycetota</taxon>
        <taxon>Actinomycetes</taxon>
        <taxon>Nakamurellales</taxon>
        <taxon>Nakamurellaceae</taxon>
        <taxon>Nakamurella</taxon>
    </lineage>
</organism>
<sequence length="144" mass="14614">MSGPSSLLPPARVAQSRRWLLLGAVLAGLLAMRFLSGHDSAGDHRVLAPTASSQIVASTSVAHEVSTGNLATAVVMPTDRPAGHGAAIVTSCALLLLAVAVVALAGVAVRRQGRRPAAGWSVSAGGLRGPPKTLSRQALCVERI</sequence>
<keyword evidence="1" id="KW-0812">Transmembrane</keyword>
<evidence type="ECO:0000256" key="1">
    <source>
        <dbReference type="SAM" id="Phobius"/>
    </source>
</evidence>
<name>A0A1H0SXY3_9ACTN</name>
<dbReference type="AlphaFoldDB" id="A0A1H0SXY3"/>